<comment type="function">
    <text evidence="7">Component of the EKC/KEOPS complex that is required for the formation of a threonylcarbamoyl group on adenosine at position 37 (t(6)A37) in tRNAs that read codons beginning with adenine. The complex is probably involved in the transfer of the threonylcarbamoyl moiety of threonylcarbamoyl-AMP (TC-AMP) to the N6 group of A37. CGI121 acts as an allosteric effector that regulates the t(6)A activity of the complex. The EKC/KEOPS complex also promotes both telomere uncapping and telomere elongation. The complex is required for efficient recruitment of transcriptional coactivators. CGI121 is not required for tRNA modification.</text>
</comment>
<dbReference type="InterPro" id="IPR036504">
    <property type="entry name" value="CGI121/TPRKB_sf"/>
</dbReference>
<dbReference type="AlphaFoldDB" id="A0A316UFJ5"/>
<evidence type="ECO:0000256" key="8">
    <source>
        <dbReference type="RuleBase" id="RU004398"/>
    </source>
</evidence>
<evidence type="ECO:0000256" key="2">
    <source>
        <dbReference type="ARBA" id="ARBA00005546"/>
    </source>
</evidence>
<dbReference type="Gene3D" id="3.30.2380.10">
    <property type="entry name" value="CGI121/TPRKB"/>
    <property type="match status" value="1"/>
</dbReference>
<dbReference type="Pfam" id="PF08617">
    <property type="entry name" value="CGI-121"/>
    <property type="match status" value="1"/>
</dbReference>
<dbReference type="STRING" id="1684307.A0A316UFJ5"/>
<evidence type="ECO:0000256" key="5">
    <source>
        <dbReference type="ARBA" id="ARBA00022694"/>
    </source>
</evidence>
<evidence type="ECO:0000256" key="4">
    <source>
        <dbReference type="ARBA" id="ARBA00016009"/>
    </source>
</evidence>
<dbReference type="SUPFAM" id="SSF143870">
    <property type="entry name" value="PF0523-like"/>
    <property type="match status" value="1"/>
</dbReference>
<evidence type="ECO:0000256" key="6">
    <source>
        <dbReference type="ARBA" id="ARBA00023242"/>
    </source>
</evidence>
<organism evidence="9 10">
    <name type="scientific">Pseudomicrostroma glucosiphilum</name>
    <dbReference type="NCBI Taxonomy" id="1684307"/>
    <lineage>
        <taxon>Eukaryota</taxon>
        <taxon>Fungi</taxon>
        <taxon>Dikarya</taxon>
        <taxon>Basidiomycota</taxon>
        <taxon>Ustilaginomycotina</taxon>
        <taxon>Exobasidiomycetes</taxon>
        <taxon>Microstromatales</taxon>
        <taxon>Microstromatales incertae sedis</taxon>
        <taxon>Pseudomicrostroma</taxon>
    </lineage>
</organism>
<proteinExistence type="inferred from homology"/>
<comment type="similarity">
    <text evidence="2 8">Belongs to the CGI121/TPRKB family.</text>
</comment>
<protein>
    <recommendedName>
        <fullName evidence="4">EKC/KEOPS complex subunit CGI121</fullName>
    </recommendedName>
    <alternativeName>
        <fullName evidence="3">EKC/KEOPS complex subunit cgi121</fullName>
    </alternativeName>
</protein>
<comment type="subcellular location">
    <subcellularLocation>
        <location evidence="1">Nucleus</location>
    </subcellularLocation>
</comment>
<keyword evidence="5" id="KW-0819">tRNA processing</keyword>
<dbReference type="RefSeq" id="XP_025351186.1">
    <property type="nucleotide sequence ID" value="XM_025490106.1"/>
</dbReference>
<keyword evidence="10" id="KW-1185">Reference proteome</keyword>
<dbReference type="EMBL" id="KZ819321">
    <property type="protein sequence ID" value="PWN24026.1"/>
    <property type="molecule type" value="Genomic_DNA"/>
</dbReference>
<sequence>METYTFPHFHPESNTVHLALFHSVSNAQPLLSQIINAASLPTGHPDQIKVDFAFIDAGMVVSREQVLNAVLQSMVWKERGEEGAIGAGSGGLKTKTIHSEVIWNLFPGRNISSSLREVGLSPKTTSLLLVHICSSSNPQPSEILSRMTNLVQGTLDVSGLSSLEHRADAGEGSAGTNWKELTKLYKIDESVDNEERRRAVVESATAIKNVAG</sequence>
<reference evidence="9 10" key="1">
    <citation type="journal article" date="2018" name="Mol. Biol. Evol.">
        <title>Broad Genomic Sampling Reveals a Smut Pathogenic Ancestry of the Fungal Clade Ustilaginomycotina.</title>
        <authorList>
            <person name="Kijpornyongpan T."/>
            <person name="Mondo S.J."/>
            <person name="Barry K."/>
            <person name="Sandor L."/>
            <person name="Lee J."/>
            <person name="Lipzen A."/>
            <person name="Pangilinan J."/>
            <person name="LaButti K."/>
            <person name="Hainaut M."/>
            <person name="Henrissat B."/>
            <person name="Grigoriev I.V."/>
            <person name="Spatafora J.W."/>
            <person name="Aime M.C."/>
        </authorList>
    </citation>
    <scope>NUCLEOTIDE SEQUENCE [LARGE SCALE GENOMIC DNA]</scope>
    <source>
        <strain evidence="9 10">MCA 4718</strain>
    </source>
</reference>
<evidence type="ECO:0000313" key="9">
    <source>
        <dbReference type="EMBL" id="PWN24026.1"/>
    </source>
</evidence>
<keyword evidence="6 8" id="KW-0539">Nucleus</keyword>
<dbReference type="PANTHER" id="PTHR15840">
    <property type="entry name" value="CGI-121 FAMILY MEMBER"/>
    <property type="match status" value="1"/>
</dbReference>
<evidence type="ECO:0000256" key="3">
    <source>
        <dbReference type="ARBA" id="ARBA00015316"/>
    </source>
</evidence>
<evidence type="ECO:0000313" key="10">
    <source>
        <dbReference type="Proteomes" id="UP000245942"/>
    </source>
</evidence>
<evidence type="ECO:0000256" key="7">
    <source>
        <dbReference type="ARBA" id="ARBA00025043"/>
    </source>
</evidence>
<gene>
    <name evidence="9" type="ORF">BCV69DRAFT_244371</name>
</gene>
<dbReference type="InterPro" id="IPR013926">
    <property type="entry name" value="CGI121/TPRKB"/>
</dbReference>
<accession>A0A316UFJ5</accession>
<dbReference type="GO" id="GO:0000408">
    <property type="term" value="C:EKC/KEOPS complex"/>
    <property type="evidence" value="ECO:0007669"/>
    <property type="project" value="TreeGrafter"/>
</dbReference>
<dbReference type="GO" id="GO:0002949">
    <property type="term" value="P:tRNA threonylcarbamoyladenosine modification"/>
    <property type="evidence" value="ECO:0007669"/>
    <property type="project" value="TreeGrafter"/>
</dbReference>
<dbReference type="PANTHER" id="PTHR15840:SF10">
    <property type="entry name" value="EKC_KEOPS COMPLEX SUBUNIT TPRKB"/>
    <property type="match status" value="1"/>
</dbReference>
<dbReference type="Proteomes" id="UP000245942">
    <property type="component" value="Unassembled WGS sequence"/>
</dbReference>
<dbReference type="GO" id="GO:0005634">
    <property type="term" value="C:nucleus"/>
    <property type="evidence" value="ECO:0007669"/>
    <property type="project" value="UniProtKB-SubCell"/>
</dbReference>
<name>A0A316UFJ5_9BASI</name>
<dbReference type="OrthoDB" id="329139at2759"/>
<evidence type="ECO:0000256" key="1">
    <source>
        <dbReference type="ARBA" id="ARBA00004123"/>
    </source>
</evidence>
<dbReference type="GO" id="GO:0005829">
    <property type="term" value="C:cytosol"/>
    <property type="evidence" value="ECO:0007669"/>
    <property type="project" value="TreeGrafter"/>
</dbReference>
<dbReference type="GeneID" id="37011840"/>